<reference evidence="1 2" key="1">
    <citation type="journal article" date="2018" name="Sci. Rep.">
        <title>Genomic signatures of local adaptation to the degree of environmental predictability in rotifers.</title>
        <authorList>
            <person name="Franch-Gras L."/>
            <person name="Hahn C."/>
            <person name="Garcia-Roger E.M."/>
            <person name="Carmona M.J."/>
            <person name="Serra M."/>
            <person name="Gomez A."/>
        </authorList>
    </citation>
    <scope>NUCLEOTIDE SEQUENCE [LARGE SCALE GENOMIC DNA]</scope>
    <source>
        <strain evidence="1">HYR1</strain>
    </source>
</reference>
<dbReference type="AlphaFoldDB" id="A0A3M7SQL5"/>
<gene>
    <name evidence="1" type="ORF">BpHYR1_042802</name>
</gene>
<feature type="non-terminal residue" evidence="1">
    <location>
        <position position="1"/>
    </location>
</feature>
<keyword evidence="2" id="KW-1185">Reference proteome</keyword>
<organism evidence="1 2">
    <name type="scientific">Brachionus plicatilis</name>
    <name type="common">Marine rotifer</name>
    <name type="synonym">Brachionus muelleri</name>
    <dbReference type="NCBI Taxonomy" id="10195"/>
    <lineage>
        <taxon>Eukaryota</taxon>
        <taxon>Metazoa</taxon>
        <taxon>Spiralia</taxon>
        <taxon>Gnathifera</taxon>
        <taxon>Rotifera</taxon>
        <taxon>Eurotatoria</taxon>
        <taxon>Monogononta</taxon>
        <taxon>Pseudotrocha</taxon>
        <taxon>Ploima</taxon>
        <taxon>Brachionidae</taxon>
        <taxon>Brachionus</taxon>
    </lineage>
</organism>
<dbReference type="Proteomes" id="UP000276133">
    <property type="component" value="Unassembled WGS sequence"/>
</dbReference>
<sequence length="119" mass="13843">QIASILQSLIRNTRDQKKTVLLIELLICENLETLTKFQPNFVLNIVQWINGVRTHKNRLDYCGFDSSTYHHIAELWYEEPYGSEFEIRAINSFAETVLFLLDEKPDSTLHLLTTTQANT</sequence>
<dbReference type="EMBL" id="REGN01000959">
    <property type="protein sequence ID" value="RNA37920.1"/>
    <property type="molecule type" value="Genomic_DNA"/>
</dbReference>
<evidence type="ECO:0000313" key="1">
    <source>
        <dbReference type="EMBL" id="RNA37920.1"/>
    </source>
</evidence>
<comment type="caution">
    <text evidence="1">The sequence shown here is derived from an EMBL/GenBank/DDBJ whole genome shotgun (WGS) entry which is preliminary data.</text>
</comment>
<protein>
    <submittedName>
        <fullName evidence="1">Uncharacterized protein</fullName>
    </submittedName>
</protein>
<evidence type="ECO:0000313" key="2">
    <source>
        <dbReference type="Proteomes" id="UP000276133"/>
    </source>
</evidence>
<accession>A0A3M7SQL5</accession>
<name>A0A3M7SQL5_BRAPC</name>
<proteinExistence type="predicted"/>